<dbReference type="AlphaFoldDB" id="A0A074V9J7"/>
<proteinExistence type="predicted"/>
<evidence type="ECO:0000313" key="2">
    <source>
        <dbReference type="Proteomes" id="UP000027644"/>
    </source>
</evidence>
<dbReference type="Proteomes" id="UP000027644">
    <property type="component" value="Unassembled WGS sequence"/>
</dbReference>
<sequence length="59" mass="6815">DLIEKLNRINSDFITSFFSALFYNDYKEVIQYISSIINSNKLVNKLSAACSEPPLEFHI</sequence>
<comment type="caution">
    <text evidence="1">The sequence shown here is derived from an EMBL/GenBank/DDBJ whole genome shotgun (WGS) entry which is preliminary data.</text>
</comment>
<protein>
    <submittedName>
        <fullName evidence="1">Uncharacterized protein</fullName>
    </submittedName>
</protein>
<organism evidence="1 2">
    <name type="scientific">Snodgrassella alvi SCGC AB-598-J21</name>
    <dbReference type="NCBI Taxonomy" id="1385367"/>
    <lineage>
        <taxon>Bacteria</taxon>
        <taxon>Pseudomonadati</taxon>
        <taxon>Pseudomonadota</taxon>
        <taxon>Betaproteobacteria</taxon>
        <taxon>Neisseriales</taxon>
        <taxon>Neisseriaceae</taxon>
        <taxon>Snodgrassella</taxon>
    </lineage>
</organism>
<feature type="non-terminal residue" evidence="1">
    <location>
        <position position="1"/>
    </location>
</feature>
<name>A0A074V9J7_9NEIS</name>
<reference evidence="1 2" key="1">
    <citation type="journal article" date="2014" name="PLoS Genet.">
        <title>Hidden diversity in honey bee gut symbionts detected by single-cell genomics.</title>
        <authorList>
            <person name="Engel P."/>
            <person name="Stepanauskas R."/>
            <person name="Moran N."/>
        </authorList>
    </citation>
    <scope>NUCLEOTIDE SEQUENCE [LARGE SCALE GENOMIC DNA]</scope>
    <source>
        <strain evidence="1 2">SCGC AB-598-J21</strain>
    </source>
</reference>
<dbReference type="EMBL" id="AVQL01000286">
    <property type="protein sequence ID" value="KEQ01841.1"/>
    <property type="molecule type" value="Genomic_DNA"/>
</dbReference>
<gene>
    <name evidence="1" type="ORF">SASC598J21_003830</name>
</gene>
<accession>A0A074V9J7</accession>
<evidence type="ECO:0000313" key="1">
    <source>
        <dbReference type="EMBL" id="KEQ01841.1"/>
    </source>
</evidence>